<feature type="domain" description="Response regulatory" evidence="2">
    <location>
        <begin position="1"/>
        <end position="53"/>
    </location>
</feature>
<evidence type="ECO:0000313" key="4">
    <source>
        <dbReference type="Proteomes" id="UP000729733"/>
    </source>
</evidence>
<sequence length="53" mass="5952">MPGIDGFNCSLKLRSLLGIQCPPIFMMTALDDRDSIYRSFDVGITDYLVKPIN</sequence>
<comment type="caution">
    <text evidence="1">Lacks conserved residue(s) required for the propagation of feature annotation.</text>
</comment>
<dbReference type="Gene3D" id="3.40.50.2300">
    <property type="match status" value="1"/>
</dbReference>
<comment type="caution">
    <text evidence="3">The sequence shown here is derived from an EMBL/GenBank/DDBJ whole genome shotgun (WGS) entry which is preliminary data.</text>
</comment>
<name>A0A964FGR5_9CYAN</name>
<dbReference type="InterPro" id="IPR001789">
    <property type="entry name" value="Sig_transdc_resp-reg_receiver"/>
</dbReference>
<accession>A0A964FGR5</accession>
<dbReference type="AlphaFoldDB" id="A0A964FGR5"/>
<dbReference type="PROSITE" id="PS50110">
    <property type="entry name" value="RESPONSE_REGULATORY"/>
    <property type="match status" value="1"/>
</dbReference>
<dbReference type="EMBL" id="JADWDC010000073">
    <property type="protein sequence ID" value="MCC0179230.1"/>
    <property type="molecule type" value="Genomic_DNA"/>
</dbReference>
<protein>
    <recommendedName>
        <fullName evidence="2">Response regulatory domain-containing protein</fullName>
    </recommendedName>
</protein>
<reference evidence="3" key="1">
    <citation type="journal article" date="2021" name="Antonie Van Leeuwenhoek">
        <title>Draft genome and description of Waterburya agarophytonicola gen. nov. sp. nov. (Pleurocapsales, Cyanobacteria): a seaweed symbiont.</title>
        <authorList>
            <person name="Bonthond G."/>
            <person name="Shalygin S."/>
            <person name="Bayer T."/>
            <person name="Weinberger F."/>
        </authorList>
    </citation>
    <scope>NUCLEOTIDE SEQUENCE</scope>
    <source>
        <strain evidence="3">KI4</strain>
    </source>
</reference>
<evidence type="ECO:0000256" key="1">
    <source>
        <dbReference type="PROSITE-ProRule" id="PRU00169"/>
    </source>
</evidence>
<organism evidence="3 4">
    <name type="scientific">Waterburya agarophytonicola KI4</name>
    <dbReference type="NCBI Taxonomy" id="2874699"/>
    <lineage>
        <taxon>Bacteria</taxon>
        <taxon>Bacillati</taxon>
        <taxon>Cyanobacteriota</taxon>
        <taxon>Cyanophyceae</taxon>
        <taxon>Pleurocapsales</taxon>
        <taxon>Hyellaceae</taxon>
        <taxon>Waterburya</taxon>
        <taxon>Waterburya agarophytonicola</taxon>
    </lineage>
</organism>
<dbReference type="Proteomes" id="UP000729733">
    <property type="component" value="Unassembled WGS sequence"/>
</dbReference>
<dbReference type="InterPro" id="IPR011006">
    <property type="entry name" value="CheY-like_superfamily"/>
</dbReference>
<dbReference type="GO" id="GO:0000160">
    <property type="term" value="P:phosphorelay signal transduction system"/>
    <property type="evidence" value="ECO:0007669"/>
    <property type="project" value="InterPro"/>
</dbReference>
<dbReference type="SUPFAM" id="SSF52172">
    <property type="entry name" value="CheY-like"/>
    <property type="match status" value="1"/>
</dbReference>
<proteinExistence type="predicted"/>
<keyword evidence="4" id="KW-1185">Reference proteome</keyword>
<gene>
    <name evidence="3" type="ORF">I4641_19900</name>
</gene>
<evidence type="ECO:0000259" key="2">
    <source>
        <dbReference type="PROSITE" id="PS50110"/>
    </source>
</evidence>
<evidence type="ECO:0000313" key="3">
    <source>
        <dbReference type="EMBL" id="MCC0179230.1"/>
    </source>
</evidence>